<organism evidence="9 10">
    <name type="scientific">Parachlamydia acanthamoebae</name>
    <dbReference type="NCBI Taxonomy" id="83552"/>
    <lineage>
        <taxon>Bacteria</taxon>
        <taxon>Pseudomonadati</taxon>
        <taxon>Chlamydiota</taxon>
        <taxon>Chlamydiia</taxon>
        <taxon>Parachlamydiales</taxon>
        <taxon>Parachlamydiaceae</taxon>
        <taxon>Parachlamydia</taxon>
    </lineage>
</organism>
<evidence type="ECO:0000256" key="8">
    <source>
        <dbReference type="RuleBase" id="RU000607"/>
    </source>
</evidence>
<dbReference type="Pfam" id="PF00762">
    <property type="entry name" value="Ferrochelatase"/>
    <property type="match status" value="1"/>
</dbReference>
<dbReference type="HAMAP" id="MF_00323">
    <property type="entry name" value="Ferrochelatase"/>
    <property type="match status" value="1"/>
</dbReference>
<dbReference type="GO" id="GO:0005737">
    <property type="term" value="C:cytoplasm"/>
    <property type="evidence" value="ECO:0007669"/>
    <property type="project" value="UniProtKB-SubCell"/>
</dbReference>
<dbReference type="EMBL" id="JSAM01000091">
    <property type="protein sequence ID" value="KIA77072.1"/>
    <property type="molecule type" value="Genomic_DNA"/>
</dbReference>
<evidence type="ECO:0000256" key="4">
    <source>
        <dbReference type="ARBA" id="ARBA00023239"/>
    </source>
</evidence>
<dbReference type="PANTHER" id="PTHR11108">
    <property type="entry name" value="FERROCHELATASE"/>
    <property type="match status" value="1"/>
</dbReference>
<evidence type="ECO:0000256" key="7">
    <source>
        <dbReference type="HAMAP-Rule" id="MF_00323"/>
    </source>
</evidence>
<dbReference type="GO" id="GO:0004325">
    <property type="term" value="F:ferrochelatase activity"/>
    <property type="evidence" value="ECO:0007669"/>
    <property type="project" value="UniProtKB-UniRule"/>
</dbReference>
<dbReference type="SUPFAM" id="SSF53800">
    <property type="entry name" value="Chelatase"/>
    <property type="match status" value="1"/>
</dbReference>
<protein>
    <recommendedName>
        <fullName evidence="7 8">Ferrochelatase</fullName>
        <ecNumber evidence="7 8">4.98.1.1</ecNumber>
    </recommendedName>
    <alternativeName>
        <fullName evidence="7">Heme synthase</fullName>
    </alternativeName>
    <alternativeName>
        <fullName evidence="7">Protoheme ferro-lyase</fullName>
    </alternativeName>
</protein>
<dbReference type="PROSITE" id="PS00534">
    <property type="entry name" value="FERROCHELATASE"/>
    <property type="match status" value="1"/>
</dbReference>
<reference evidence="9 10" key="1">
    <citation type="journal article" date="2014" name="Mol. Biol. Evol.">
        <title>Massive expansion of Ubiquitination-related gene families within the Chlamydiae.</title>
        <authorList>
            <person name="Domman D."/>
            <person name="Collingro A."/>
            <person name="Lagkouvardos I."/>
            <person name="Gehre L."/>
            <person name="Weinmaier T."/>
            <person name="Rattei T."/>
            <person name="Subtil A."/>
            <person name="Horn M."/>
        </authorList>
    </citation>
    <scope>NUCLEOTIDE SEQUENCE [LARGE SCALE GENOMIC DNA]</scope>
    <source>
        <strain evidence="9 10">OEW1</strain>
    </source>
</reference>
<dbReference type="GO" id="GO:0046872">
    <property type="term" value="F:metal ion binding"/>
    <property type="evidence" value="ECO:0007669"/>
    <property type="project" value="UniProtKB-KW"/>
</dbReference>
<comment type="catalytic activity">
    <reaction evidence="7 8">
        <text>heme b + 2 H(+) = protoporphyrin IX + Fe(2+)</text>
        <dbReference type="Rhea" id="RHEA:22584"/>
        <dbReference type="ChEBI" id="CHEBI:15378"/>
        <dbReference type="ChEBI" id="CHEBI:29033"/>
        <dbReference type="ChEBI" id="CHEBI:57306"/>
        <dbReference type="ChEBI" id="CHEBI:60344"/>
        <dbReference type="EC" id="4.98.1.1"/>
    </reaction>
</comment>
<dbReference type="InterPro" id="IPR001015">
    <property type="entry name" value="Ferrochelatase"/>
</dbReference>
<comment type="function">
    <text evidence="7 8">Catalyzes the ferrous insertion into protoporphyrin IX.</text>
</comment>
<dbReference type="NCBIfam" id="TIGR00109">
    <property type="entry name" value="hemH"/>
    <property type="match status" value="1"/>
</dbReference>
<keyword evidence="7 8" id="KW-0963">Cytoplasm</keyword>
<keyword evidence="2 7" id="KW-0408">Iron</keyword>
<dbReference type="Proteomes" id="UP000031307">
    <property type="component" value="Unassembled WGS sequence"/>
</dbReference>
<gene>
    <name evidence="7 9" type="primary">hemH</name>
    <name evidence="9" type="ORF">DB43_GV00220</name>
</gene>
<dbReference type="EC" id="4.98.1.1" evidence="7 8"/>
<evidence type="ECO:0000256" key="5">
    <source>
        <dbReference type="ARBA" id="ARBA00023244"/>
    </source>
</evidence>
<dbReference type="Gene3D" id="3.40.50.1400">
    <property type="match status" value="2"/>
</dbReference>
<keyword evidence="5 7" id="KW-0627">Porphyrin biosynthesis</keyword>
<proteinExistence type="inferred from homology"/>
<comment type="catalytic activity">
    <reaction evidence="6">
        <text>Fe-coproporphyrin III + 2 H(+) = coproporphyrin III + Fe(2+)</text>
        <dbReference type="Rhea" id="RHEA:49572"/>
        <dbReference type="ChEBI" id="CHEBI:15378"/>
        <dbReference type="ChEBI" id="CHEBI:29033"/>
        <dbReference type="ChEBI" id="CHEBI:68438"/>
        <dbReference type="ChEBI" id="CHEBI:131725"/>
        <dbReference type="EC" id="4.99.1.9"/>
    </reaction>
    <physiologicalReaction direction="right-to-left" evidence="6">
        <dbReference type="Rhea" id="RHEA:49574"/>
    </physiologicalReaction>
</comment>
<dbReference type="GO" id="GO:0006783">
    <property type="term" value="P:heme biosynthetic process"/>
    <property type="evidence" value="ECO:0007669"/>
    <property type="project" value="UniProtKB-UniRule"/>
</dbReference>
<feature type="binding site" evidence="7">
    <location>
        <position position="193"/>
    </location>
    <ligand>
        <name>Fe(2+)</name>
        <dbReference type="ChEBI" id="CHEBI:29033"/>
    </ligand>
</feature>
<dbReference type="CDD" id="cd00419">
    <property type="entry name" value="Ferrochelatase_C"/>
    <property type="match status" value="1"/>
</dbReference>
<accession>A0A0C1E760</accession>
<evidence type="ECO:0000256" key="6">
    <source>
        <dbReference type="ARBA" id="ARBA00024536"/>
    </source>
</evidence>
<evidence type="ECO:0000256" key="2">
    <source>
        <dbReference type="ARBA" id="ARBA00023004"/>
    </source>
</evidence>
<evidence type="ECO:0000313" key="9">
    <source>
        <dbReference type="EMBL" id="KIA77072.1"/>
    </source>
</evidence>
<evidence type="ECO:0000313" key="10">
    <source>
        <dbReference type="Proteomes" id="UP000031307"/>
    </source>
</evidence>
<dbReference type="PANTHER" id="PTHR11108:SF1">
    <property type="entry name" value="FERROCHELATASE, MITOCHONDRIAL"/>
    <property type="match status" value="1"/>
</dbReference>
<comment type="pathway">
    <text evidence="7 8">Porphyrin-containing compound metabolism; protoheme biosynthesis; protoheme from protoporphyrin-IX: step 1/1.</text>
</comment>
<dbReference type="AlphaFoldDB" id="A0A0C1E760"/>
<comment type="subcellular location">
    <subcellularLocation>
        <location evidence="7 8">Cytoplasm</location>
    </subcellularLocation>
</comment>
<dbReference type="PATRIC" id="fig|83552.4.peg.1774"/>
<keyword evidence="7" id="KW-0479">Metal-binding</keyword>
<keyword evidence="4 7" id="KW-0456">Lyase</keyword>
<comment type="similarity">
    <text evidence="1 7 8">Belongs to the ferrochelatase family.</text>
</comment>
<comment type="caution">
    <text evidence="9">The sequence shown here is derived from an EMBL/GenBank/DDBJ whole genome shotgun (WGS) entry which is preliminary data.</text>
</comment>
<dbReference type="UniPathway" id="UPA00252">
    <property type="reaction ID" value="UER00325"/>
</dbReference>
<dbReference type="CDD" id="cd03411">
    <property type="entry name" value="Ferrochelatase_N"/>
    <property type="match status" value="1"/>
</dbReference>
<feature type="binding site" evidence="7">
    <location>
        <position position="274"/>
    </location>
    <ligand>
        <name>Fe(2+)</name>
        <dbReference type="ChEBI" id="CHEBI:29033"/>
    </ligand>
</feature>
<name>A0A0C1E760_9BACT</name>
<sequence>MMDTKSKGYLLVNFGGPRSEDEIRPFLESLLTDQDVIRTRLPEFLHRLFFKRVAKKRAIKISKEYALMGGKSPIYEDTELLAECLREKLQAPLLTFHRYLPSTHAGFIEALEEMECEEIRVLPLFPQFTYATTGSVARWFERYLPSMTTLKMRWIKSYAAYPTFIQAHQEHIRDFLIKNQLQEQEVILLFSAHGIPLQFVETGDLYTDECRASVRAVMQAFPGALGRLAYQSKFGPGEWVKPYTIDVCEGIKEWNMGRKHVVFIPISFTSDHIETLVEIENEYMSKVRAAGLYAYRVPCLTLNPLWIQAIIELFEEGNFCLNQMLVRRR</sequence>
<evidence type="ECO:0000256" key="1">
    <source>
        <dbReference type="ARBA" id="ARBA00007718"/>
    </source>
</evidence>
<dbReference type="InterPro" id="IPR033644">
    <property type="entry name" value="Ferrochelatase_C"/>
</dbReference>
<dbReference type="InterPro" id="IPR019772">
    <property type="entry name" value="Ferrochelatase_AS"/>
</dbReference>
<dbReference type="InterPro" id="IPR033659">
    <property type="entry name" value="Ferrochelatase_N"/>
</dbReference>
<evidence type="ECO:0000256" key="3">
    <source>
        <dbReference type="ARBA" id="ARBA00023133"/>
    </source>
</evidence>
<keyword evidence="3 7" id="KW-0350">Heme biosynthesis</keyword>